<accession>A0A6A6BRC8</accession>
<dbReference type="Proteomes" id="UP000799438">
    <property type="component" value="Unassembled WGS sequence"/>
</dbReference>
<proteinExistence type="predicted"/>
<dbReference type="AlphaFoldDB" id="A0A6A6BRC8"/>
<evidence type="ECO:0000313" key="2">
    <source>
        <dbReference type="Proteomes" id="UP000799438"/>
    </source>
</evidence>
<protein>
    <submittedName>
        <fullName evidence="1">Uncharacterized protein</fullName>
    </submittedName>
</protein>
<dbReference type="RefSeq" id="XP_033401567.1">
    <property type="nucleotide sequence ID" value="XM_033535236.1"/>
</dbReference>
<keyword evidence="2" id="KW-1185">Reference proteome</keyword>
<name>A0A6A6BRC8_9PEZI</name>
<sequence length="133" mass="15128">MRSLGQLSCFFFSFSTAERQHAFQSHQPTDSIFPFYFSPLHPLLRESSHNSGRRSTRSDHAFASMATPMRWMAETRWGCPVTGSANWEERSLRLRLLRALVLRGCCVSSSVAFVCVRGRYVVGRLGVTSYNDD</sequence>
<gene>
    <name evidence="1" type="ORF">K452DRAFT_126307</name>
</gene>
<reference evidence="1" key="1">
    <citation type="journal article" date="2020" name="Stud. Mycol.">
        <title>101 Dothideomycetes genomes: a test case for predicting lifestyles and emergence of pathogens.</title>
        <authorList>
            <person name="Haridas S."/>
            <person name="Albert R."/>
            <person name="Binder M."/>
            <person name="Bloem J."/>
            <person name="Labutti K."/>
            <person name="Salamov A."/>
            <person name="Andreopoulos B."/>
            <person name="Baker S."/>
            <person name="Barry K."/>
            <person name="Bills G."/>
            <person name="Bluhm B."/>
            <person name="Cannon C."/>
            <person name="Castanera R."/>
            <person name="Culley D."/>
            <person name="Daum C."/>
            <person name="Ezra D."/>
            <person name="Gonzalez J."/>
            <person name="Henrissat B."/>
            <person name="Kuo A."/>
            <person name="Liang C."/>
            <person name="Lipzen A."/>
            <person name="Lutzoni F."/>
            <person name="Magnuson J."/>
            <person name="Mondo S."/>
            <person name="Nolan M."/>
            <person name="Ohm R."/>
            <person name="Pangilinan J."/>
            <person name="Park H.-J."/>
            <person name="Ramirez L."/>
            <person name="Alfaro M."/>
            <person name="Sun H."/>
            <person name="Tritt A."/>
            <person name="Yoshinaga Y."/>
            <person name="Zwiers L.-H."/>
            <person name="Turgeon B."/>
            <person name="Goodwin S."/>
            <person name="Spatafora J."/>
            <person name="Crous P."/>
            <person name="Grigoriev I."/>
        </authorList>
    </citation>
    <scope>NUCLEOTIDE SEQUENCE</scope>
    <source>
        <strain evidence="1">CBS 121167</strain>
    </source>
</reference>
<dbReference type="EMBL" id="ML995477">
    <property type="protein sequence ID" value="KAF2145855.1"/>
    <property type="molecule type" value="Genomic_DNA"/>
</dbReference>
<organism evidence="1 2">
    <name type="scientific">Aplosporella prunicola CBS 121167</name>
    <dbReference type="NCBI Taxonomy" id="1176127"/>
    <lineage>
        <taxon>Eukaryota</taxon>
        <taxon>Fungi</taxon>
        <taxon>Dikarya</taxon>
        <taxon>Ascomycota</taxon>
        <taxon>Pezizomycotina</taxon>
        <taxon>Dothideomycetes</taxon>
        <taxon>Dothideomycetes incertae sedis</taxon>
        <taxon>Botryosphaeriales</taxon>
        <taxon>Aplosporellaceae</taxon>
        <taxon>Aplosporella</taxon>
    </lineage>
</organism>
<evidence type="ECO:0000313" key="1">
    <source>
        <dbReference type="EMBL" id="KAF2145855.1"/>
    </source>
</evidence>
<dbReference type="GeneID" id="54292730"/>